<dbReference type="Gene3D" id="1.50.10.20">
    <property type="match status" value="1"/>
</dbReference>
<feature type="domain" description="Alpha-2-macroglobulin bait region" evidence="2">
    <location>
        <begin position="1050"/>
        <end position="1191"/>
    </location>
</feature>
<organism evidence="4 5">
    <name type="scientific">Gimesia alba</name>
    <dbReference type="NCBI Taxonomy" id="2527973"/>
    <lineage>
        <taxon>Bacteria</taxon>
        <taxon>Pseudomonadati</taxon>
        <taxon>Planctomycetota</taxon>
        <taxon>Planctomycetia</taxon>
        <taxon>Planctomycetales</taxon>
        <taxon>Planctomycetaceae</taxon>
        <taxon>Gimesia</taxon>
    </lineage>
</organism>
<dbReference type="Proteomes" id="UP000317171">
    <property type="component" value="Chromosome"/>
</dbReference>
<dbReference type="InterPro" id="IPR051802">
    <property type="entry name" value="YfhM-like"/>
</dbReference>
<dbReference type="GO" id="GO:0004866">
    <property type="term" value="F:endopeptidase inhibitor activity"/>
    <property type="evidence" value="ECO:0007669"/>
    <property type="project" value="InterPro"/>
</dbReference>
<reference evidence="4 5" key="1">
    <citation type="submission" date="2019-02" db="EMBL/GenBank/DDBJ databases">
        <title>Deep-cultivation of Planctomycetes and their phenomic and genomic characterization uncovers novel biology.</title>
        <authorList>
            <person name="Wiegand S."/>
            <person name="Jogler M."/>
            <person name="Boedeker C."/>
            <person name="Pinto D."/>
            <person name="Vollmers J."/>
            <person name="Rivas-Marin E."/>
            <person name="Kohn T."/>
            <person name="Peeters S.H."/>
            <person name="Heuer A."/>
            <person name="Rast P."/>
            <person name="Oberbeckmann S."/>
            <person name="Bunk B."/>
            <person name="Jeske O."/>
            <person name="Meyerdierks A."/>
            <person name="Storesund J.E."/>
            <person name="Kallscheuer N."/>
            <person name="Luecker S."/>
            <person name="Lage O.M."/>
            <person name="Pohl T."/>
            <person name="Merkel B.J."/>
            <person name="Hornburger P."/>
            <person name="Mueller R.-W."/>
            <person name="Bruemmer F."/>
            <person name="Labrenz M."/>
            <person name="Spormann A.M."/>
            <person name="Op den Camp H."/>
            <person name="Overmann J."/>
            <person name="Amann R."/>
            <person name="Jetten M.S.M."/>
            <person name="Mascher T."/>
            <person name="Medema M.H."/>
            <person name="Devos D.P."/>
            <person name="Kaster A.-K."/>
            <person name="Ovreas L."/>
            <person name="Rohde M."/>
            <person name="Galperin M.Y."/>
            <person name="Jogler C."/>
        </authorList>
    </citation>
    <scope>NUCLEOTIDE SEQUENCE [LARGE SCALE GENOMIC DNA]</scope>
    <source>
        <strain evidence="4 5">Pan241w</strain>
    </source>
</reference>
<dbReference type="SUPFAM" id="SSF48239">
    <property type="entry name" value="Terpenoid cyclases/Protein prenyltransferases"/>
    <property type="match status" value="1"/>
</dbReference>
<dbReference type="InterPro" id="IPR002890">
    <property type="entry name" value="MG2"/>
</dbReference>
<proteinExistence type="inferred from homology"/>
<evidence type="ECO:0000313" key="5">
    <source>
        <dbReference type="Proteomes" id="UP000317171"/>
    </source>
</evidence>
<sequence>MLHLSMKKNAQWLFVFVSFAFLGVYLFAAEKSLTEERAVAQKYQKQGNFRDAWQLYQKLALQKSNSDQGVVHDLQAGIQCLQRLNRVNEIDAFRESVLKVHGDQPRVLWKLAESYVHGPHFGVIIDGKFIRGPHRGRQYVNTQELDRLTALRLMERADKELAGNDDAELASDIYSYYARVLMIGREGRNAWKLQTLTDLNEVPDYNSLESQSGGGFGGGFGRRIYGAPVAGPEGAPVDEAGDPVYYQVPESFAAAANDGQRWRWLLHQSGKLNTKREQESLYQVAQFNRSQFGVQTLQNYMPYFFRQRDGEGGQEEEQVNAFSLETLKPTETMARLATGIKRFTLPDDVNFILLYRKVVALGKSSTGESALSDLTSIFENRRQYSEAAKYLQQSIETYGDPDHYKQRQLNQIIGNWGQFEPNHTQVAGQGAKVDYRFRNGKHVQFEAYQIHVEKLLDDVKAYLKSRPAKLDWNKINISNIGYRLVHEQQKKYQGNLVSRWGLDLKPLDGHRDRQITVTTPLQNAGAYLLVGKMDNGNISRIVVWLDDTAIIHKRMADKTFYFVADARTGKPIAGANLEFFGYQQKHIARNQYQVLTENFAEQTDANGQAFPDKQLLKQRYQWITIARTQEGRFAFTGFDRFWYSNRLPNPDYSQQKIYGITDRPVYRPGQKVDFKFWVRNVGYDLTPDQETQFANKTVKLKLNGRNGKTIFEKTFTTDEYGGVNGDWTIPEDADLGPYTLRLELVFKDPARGHRNRTLRGSVNFRVEEYKKPEFEVLVEAPDEPVMLGGTVTAKIKAKYYFGSPVTNAQVTYKVTRTAYDQHWYPYNRWDWLYGSGYWWFGRDYFWYPGWATWGCIAPGPWWIHPRPGPPEVVQSNTVAIGSDGEVEIKIDTALAKAIHGDQDHKYEITAEVVDESRRTIVGKGSVLVAREPFKVFAWMNRGYYRVGDTMLASFKAQTLDSKPVTGTGKLVLYRVTYTEEGTPKETAVQEWDLNPGEDGTAEQKIAATQAGEYRIAYTVTDQKGHQIEGGYLFSIRGEGFDGKEYRFNDLELVLDKKHYQPGEKVRLLINTNQPGSTVLLFVRPVGGIYPKPHVLKLAGKSTVYEIDLTRKDLPNLFVEAFTVHQGKVHTVARQIAVPPEEQVVNLEVEPSETEYLPGQEATVKLKATDEQGEPIKGSLVVSVYDKSVEYISGGPNVRDIKDFFWKWKRSHHPATSDNLSRGFHVLLKSGEAAMQMLGAFGHLIQATSERRSELGMNGSGSAFGVGAMDAAEGLIQSKARAMPMAAGMAKRDSFGDAAAPAETSIFVEPVVREKFADTAFWKAAINTDAEGRAQVSFKMPENLTSWKIRSWAMGQGTQVGEGTKEVVTRKNLIVRLQAPRFFVETDEVVLSANVHNYLKTSKQVKVVLELDGDTLQPLDEMTQTVEIDANGEQRIDWRVKAVRAGFAVIRMKALTDEESDAMQMTFPVKVHGILKTESYTGMIPASGDGAQISFQIPNQRKTEESRLELRYSPSLAGAMVDALPYLVYTPHKTTDCILYRFLPTVMTQNILKRMGLNLKEIEEKRTNLNAQEIGDDKERAAQWKRYKNNPVFSQSEVDRIVKQGVADLTSMQLSDGGWGWFSGWRERSSPYFTARIVQGLSLAKQNGVALVPGTLERGVEWLKNYQKQELQKLLNAPSKTKPYKETASNLDAFVFLVLVNEKVINETMYDFLYRDRTKLSVYALGMLGLASHEMQRQDRLDMIMTNMDQYLVQDPENQTAYLNLPEGNWWWHWYGSEVEANAYYLKLLSKADPQNPKAAQLVKYLLNNRKHATYWNSVSDTAIAVEALAEYWKASGEDQPDLTLEIVLDGQKQKEVKITAENLFAFDNKFVLEGDALTSGAHRLEIRKQGSGPLYYNAYVTYFTKENFITAAGLEIKVQRKYYKLIPDDATVKASGSRGQAVDQRVEKYQREEILSDTVLKSGDLVEVELVFDSKNDYEYLVFEDFRAAGMEAVDLRSGYSWRGLGAYREFRDDRAVFYLRQLPRGKHNLTYRLRAEIPGHFSGLPTKGYGMYAPELKANSDEIKVKISD</sequence>
<accession>A0A517RHH5</accession>
<dbReference type="Gene3D" id="2.60.40.1930">
    <property type="match status" value="1"/>
</dbReference>
<evidence type="ECO:0000259" key="3">
    <source>
        <dbReference type="SMART" id="SM01360"/>
    </source>
</evidence>
<dbReference type="Pfam" id="PF00207">
    <property type="entry name" value="A2M"/>
    <property type="match status" value="1"/>
</dbReference>
<dbReference type="Pfam" id="PF17973">
    <property type="entry name" value="bMG10"/>
    <property type="match status" value="1"/>
</dbReference>
<dbReference type="Gene3D" id="2.20.130.20">
    <property type="match status" value="1"/>
</dbReference>
<dbReference type="Pfam" id="PF01835">
    <property type="entry name" value="MG2"/>
    <property type="match status" value="1"/>
</dbReference>
<gene>
    <name evidence="4" type="ORF">Pan241w_34130</name>
</gene>
<dbReference type="CDD" id="cd02891">
    <property type="entry name" value="A2M_like"/>
    <property type="match status" value="1"/>
</dbReference>
<dbReference type="InterPro" id="IPR013783">
    <property type="entry name" value="Ig-like_fold"/>
</dbReference>
<dbReference type="SMART" id="SM01359">
    <property type="entry name" value="A2M_N_2"/>
    <property type="match status" value="1"/>
</dbReference>
<evidence type="ECO:0000313" key="4">
    <source>
        <dbReference type="EMBL" id="QDT43313.1"/>
    </source>
</evidence>
<dbReference type="InterPro" id="IPR041246">
    <property type="entry name" value="Bact_MG10"/>
</dbReference>
<dbReference type="SMART" id="SM01360">
    <property type="entry name" value="A2M"/>
    <property type="match status" value="1"/>
</dbReference>
<dbReference type="InterPro" id="IPR008930">
    <property type="entry name" value="Terpenoid_cyclase/PrenylTrfase"/>
</dbReference>
<dbReference type="PANTHER" id="PTHR40094">
    <property type="entry name" value="ALPHA-2-MACROGLOBULIN HOMOLOG"/>
    <property type="match status" value="1"/>
</dbReference>
<protein>
    <submittedName>
        <fullName evidence="4">MG2 domain protein</fullName>
    </submittedName>
</protein>
<dbReference type="PANTHER" id="PTHR40094:SF1">
    <property type="entry name" value="UBIQUITIN DOMAIN-CONTAINING PROTEIN"/>
    <property type="match status" value="1"/>
</dbReference>
<evidence type="ECO:0000256" key="1">
    <source>
        <dbReference type="ARBA" id="ARBA00010556"/>
    </source>
</evidence>
<dbReference type="KEGG" id="gaz:Pan241w_34130"/>
<keyword evidence="5" id="KW-1185">Reference proteome</keyword>
<evidence type="ECO:0000259" key="2">
    <source>
        <dbReference type="SMART" id="SM01359"/>
    </source>
</evidence>
<name>A0A517RHH5_9PLAN</name>
<dbReference type="EMBL" id="CP036269">
    <property type="protein sequence ID" value="QDT43313.1"/>
    <property type="molecule type" value="Genomic_DNA"/>
</dbReference>
<dbReference type="Gene3D" id="2.60.40.10">
    <property type="entry name" value="Immunoglobulins"/>
    <property type="match status" value="1"/>
</dbReference>
<comment type="similarity">
    <text evidence="1">Belongs to the protease inhibitor I39 (alpha-2-macroglobulin) family. Bacterial alpha-2-macroglobulin subfamily.</text>
</comment>
<dbReference type="InterPro" id="IPR011625">
    <property type="entry name" value="A2M_N_BRD"/>
</dbReference>
<dbReference type="Pfam" id="PF07703">
    <property type="entry name" value="A2M_BRD"/>
    <property type="match status" value="1"/>
</dbReference>
<feature type="domain" description="Alpha-2-macroglobulin" evidence="3">
    <location>
        <begin position="1318"/>
        <end position="1408"/>
    </location>
</feature>
<dbReference type="InterPro" id="IPR001599">
    <property type="entry name" value="Macroglobln_a2"/>
</dbReference>